<dbReference type="InterPro" id="IPR036671">
    <property type="entry name" value="DPH_MB_sf"/>
</dbReference>
<dbReference type="SUPFAM" id="SSF144217">
    <property type="entry name" value="CSL zinc finger"/>
    <property type="match status" value="1"/>
</dbReference>
<evidence type="ECO:0000259" key="7">
    <source>
        <dbReference type="PROSITE" id="PS50076"/>
    </source>
</evidence>
<gene>
    <name evidence="9" type="ORF">CEURO_LOCUS11574</name>
</gene>
<dbReference type="PANTHER" id="PTHR21454:SF47">
    <property type="entry name" value="DNAJ HEAT SHOCK N-TERMINAL DOMAIN-CONTAINING PROTEIN"/>
    <property type="match status" value="1"/>
</dbReference>
<dbReference type="Pfam" id="PF05207">
    <property type="entry name" value="Zn_ribbon_CSL"/>
    <property type="match status" value="1"/>
</dbReference>
<evidence type="ECO:0000256" key="3">
    <source>
        <dbReference type="ARBA" id="ARBA00006169"/>
    </source>
</evidence>
<dbReference type="PROSITE" id="PS51074">
    <property type="entry name" value="DPH_MB"/>
    <property type="match status" value="1"/>
</dbReference>
<dbReference type="GO" id="GO:0005829">
    <property type="term" value="C:cytosol"/>
    <property type="evidence" value="ECO:0007669"/>
    <property type="project" value="TreeGrafter"/>
</dbReference>
<dbReference type="SUPFAM" id="SSF46565">
    <property type="entry name" value="Chaperone J-domain"/>
    <property type="match status" value="1"/>
</dbReference>
<dbReference type="InterPro" id="IPR007872">
    <property type="entry name" value="DPH_MB_dom"/>
</dbReference>
<accession>A0A9P0Z9U1</accession>
<dbReference type="PANTHER" id="PTHR21454">
    <property type="entry name" value="DPH3 HOMOLOG-RELATED"/>
    <property type="match status" value="1"/>
</dbReference>
<dbReference type="Proteomes" id="UP001152484">
    <property type="component" value="Unassembled WGS sequence"/>
</dbReference>
<dbReference type="InterPro" id="IPR001623">
    <property type="entry name" value="DnaJ_domain"/>
</dbReference>
<dbReference type="GO" id="GO:0005634">
    <property type="term" value="C:nucleus"/>
    <property type="evidence" value="ECO:0007669"/>
    <property type="project" value="UniProtKB-SubCell"/>
</dbReference>
<dbReference type="PRINTS" id="PR00625">
    <property type="entry name" value="JDOMAIN"/>
</dbReference>
<reference evidence="9" key="1">
    <citation type="submission" date="2022-07" db="EMBL/GenBank/DDBJ databases">
        <authorList>
            <person name="Macas J."/>
            <person name="Novak P."/>
            <person name="Neumann P."/>
        </authorList>
    </citation>
    <scope>NUCLEOTIDE SEQUENCE</scope>
</reference>
<evidence type="ECO:0000259" key="8">
    <source>
        <dbReference type="PROSITE" id="PS51074"/>
    </source>
</evidence>
<evidence type="ECO:0000313" key="9">
    <source>
        <dbReference type="EMBL" id="CAH9091445.1"/>
    </source>
</evidence>
<comment type="subcellular location">
    <subcellularLocation>
        <location evidence="2">Cytoplasm</location>
    </subcellularLocation>
    <subcellularLocation>
        <location evidence="1">Nucleus</location>
    </subcellularLocation>
</comment>
<evidence type="ECO:0000256" key="2">
    <source>
        <dbReference type="ARBA" id="ARBA00004496"/>
    </source>
</evidence>
<dbReference type="Gene3D" id="1.10.287.110">
    <property type="entry name" value="DnaJ domain"/>
    <property type="match status" value="1"/>
</dbReference>
<proteinExistence type="inferred from homology"/>
<dbReference type="GO" id="GO:0046872">
    <property type="term" value="F:metal ion binding"/>
    <property type="evidence" value="ECO:0007669"/>
    <property type="project" value="UniProtKB-KW"/>
</dbReference>
<comment type="similarity">
    <text evidence="3">Belongs to the DPH4 family.</text>
</comment>
<dbReference type="GO" id="GO:0017183">
    <property type="term" value="P:protein histidyl modification to diphthamide"/>
    <property type="evidence" value="ECO:0007669"/>
    <property type="project" value="InterPro"/>
</dbReference>
<feature type="domain" description="J" evidence="7">
    <location>
        <begin position="10"/>
        <end position="87"/>
    </location>
</feature>
<evidence type="ECO:0000313" key="10">
    <source>
        <dbReference type="Proteomes" id="UP001152484"/>
    </source>
</evidence>
<evidence type="ECO:0000256" key="1">
    <source>
        <dbReference type="ARBA" id="ARBA00004123"/>
    </source>
</evidence>
<dbReference type="InterPro" id="IPR036869">
    <property type="entry name" value="J_dom_sf"/>
</dbReference>
<dbReference type="Pfam" id="PF00226">
    <property type="entry name" value="DnaJ"/>
    <property type="match status" value="1"/>
</dbReference>
<evidence type="ECO:0000256" key="4">
    <source>
        <dbReference type="ARBA" id="ARBA00022723"/>
    </source>
</evidence>
<feature type="domain" description="DPH-type MB" evidence="8">
    <location>
        <begin position="96"/>
        <end position="180"/>
    </location>
</feature>
<dbReference type="OrthoDB" id="66964at2759"/>
<keyword evidence="10" id="KW-1185">Reference proteome</keyword>
<keyword evidence="6" id="KW-0539">Nucleus</keyword>
<evidence type="ECO:0000256" key="6">
    <source>
        <dbReference type="ARBA" id="ARBA00023242"/>
    </source>
</evidence>
<name>A0A9P0Z9U1_CUSEU</name>
<dbReference type="SMART" id="SM00271">
    <property type="entry name" value="DnaJ"/>
    <property type="match status" value="1"/>
</dbReference>
<dbReference type="CDD" id="cd06257">
    <property type="entry name" value="DnaJ"/>
    <property type="match status" value="1"/>
</dbReference>
<dbReference type="AlphaFoldDB" id="A0A9P0Z9U1"/>
<keyword evidence="4" id="KW-0479">Metal-binding</keyword>
<dbReference type="InterPro" id="IPR044248">
    <property type="entry name" value="DPH3/4-like"/>
</dbReference>
<organism evidence="9 10">
    <name type="scientific">Cuscuta europaea</name>
    <name type="common">European dodder</name>
    <dbReference type="NCBI Taxonomy" id="41803"/>
    <lineage>
        <taxon>Eukaryota</taxon>
        <taxon>Viridiplantae</taxon>
        <taxon>Streptophyta</taxon>
        <taxon>Embryophyta</taxon>
        <taxon>Tracheophyta</taxon>
        <taxon>Spermatophyta</taxon>
        <taxon>Magnoliopsida</taxon>
        <taxon>eudicotyledons</taxon>
        <taxon>Gunneridae</taxon>
        <taxon>Pentapetalae</taxon>
        <taxon>asterids</taxon>
        <taxon>lamiids</taxon>
        <taxon>Solanales</taxon>
        <taxon>Convolvulaceae</taxon>
        <taxon>Cuscuteae</taxon>
        <taxon>Cuscuta</taxon>
        <taxon>Cuscuta subgen. Cuscuta</taxon>
    </lineage>
</organism>
<dbReference type="PROSITE" id="PS50076">
    <property type="entry name" value="DNAJ_2"/>
    <property type="match status" value="1"/>
</dbReference>
<protein>
    <submittedName>
        <fullName evidence="9">Uncharacterized protein</fullName>
    </submittedName>
</protein>
<comment type="caution">
    <text evidence="9">The sequence shown here is derived from an EMBL/GenBank/DDBJ whole genome shotgun (WGS) entry which is preliminary data.</text>
</comment>
<dbReference type="EMBL" id="CAMAPE010000027">
    <property type="protein sequence ID" value="CAH9091445.1"/>
    <property type="molecule type" value="Genomic_DNA"/>
</dbReference>
<sequence>MILNNSIHKSHYDVLGVREDANYDHIRTVYRSAILSFHPDKLHDNNYTSNAFSSSKHDKTKETFLEIQKAWEVLSDHRSRAVYDHELRSLRQDASTAEDLGFDDLQMEVCGGDDDVIELSYPCRCGDFYVIDSLDLANMGYPLVKKDGREIFTVEASKDLPVSVVLPCGSCSLKVRLLISPDSKLASTSGP</sequence>
<keyword evidence="5" id="KW-0408">Iron</keyword>
<dbReference type="Gene3D" id="3.10.660.10">
    <property type="entry name" value="DPH Zinc finger"/>
    <property type="match status" value="1"/>
</dbReference>
<evidence type="ECO:0000256" key="5">
    <source>
        <dbReference type="ARBA" id="ARBA00023004"/>
    </source>
</evidence>